<dbReference type="GO" id="GO:0005886">
    <property type="term" value="C:plasma membrane"/>
    <property type="evidence" value="ECO:0007669"/>
    <property type="project" value="UniProtKB-SubCell"/>
</dbReference>
<name>A0A2N9JKI8_9ACTN</name>
<dbReference type="Gene3D" id="1.10.3470.10">
    <property type="entry name" value="ABC transporter involved in vitamin B12 uptake, BtuC"/>
    <property type="match status" value="1"/>
</dbReference>
<proteinExistence type="inferred from homology"/>
<dbReference type="PANTHER" id="PTHR30472">
    <property type="entry name" value="FERRIC ENTEROBACTIN TRANSPORT SYSTEM PERMEASE PROTEIN"/>
    <property type="match status" value="1"/>
</dbReference>
<evidence type="ECO:0000256" key="3">
    <source>
        <dbReference type="ARBA" id="ARBA00022448"/>
    </source>
</evidence>
<dbReference type="Pfam" id="PF01032">
    <property type="entry name" value="FecCD"/>
    <property type="match status" value="1"/>
</dbReference>
<keyword evidence="4" id="KW-1003">Cell membrane</keyword>
<reference evidence="9 10" key="1">
    <citation type="submission" date="2018-02" db="EMBL/GenBank/DDBJ databases">
        <authorList>
            <person name="Cohen D.B."/>
            <person name="Kent A.D."/>
        </authorList>
    </citation>
    <scope>NUCLEOTIDE SEQUENCE [LARGE SCALE GENOMIC DNA]</scope>
    <source>
        <strain evidence="9">1</strain>
    </source>
</reference>
<keyword evidence="6 8" id="KW-1133">Transmembrane helix</keyword>
<keyword evidence="5 8" id="KW-0812">Transmembrane</keyword>
<keyword evidence="10" id="KW-1185">Reference proteome</keyword>
<evidence type="ECO:0000256" key="5">
    <source>
        <dbReference type="ARBA" id="ARBA00022692"/>
    </source>
</evidence>
<dbReference type="GO" id="GO:0022857">
    <property type="term" value="F:transmembrane transporter activity"/>
    <property type="evidence" value="ECO:0007669"/>
    <property type="project" value="InterPro"/>
</dbReference>
<dbReference type="InterPro" id="IPR037294">
    <property type="entry name" value="ABC_BtuC-like"/>
</dbReference>
<dbReference type="RefSeq" id="WP_158681230.1">
    <property type="nucleotide sequence ID" value="NZ_BAAAGO010000006.1"/>
</dbReference>
<dbReference type="InterPro" id="IPR000522">
    <property type="entry name" value="ABC_transptr_permease_BtuC"/>
</dbReference>
<dbReference type="Proteomes" id="UP000238164">
    <property type="component" value="Chromosome 1"/>
</dbReference>
<organism evidence="9 10">
    <name type="scientific">Micropruina glycogenica</name>
    <dbReference type="NCBI Taxonomy" id="75385"/>
    <lineage>
        <taxon>Bacteria</taxon>
        <taxon>Bacillati</taxon>
        <taxon>Actinomycetota</taxon>
        <taxon>Actinomycetes</taxon>
        <taxon>Propionibacteriales</taxon>
        <taxon>Nocardioidaceae</taxon>
        <taxon>Micropruina</taxon>
    </lineage>
</organism>
<dbReference type="KEGG" id="mgg:MPLG2_3063"/>
<dbReference type="GO" id="GO:0033214">
    <property type="term" value="P:siderophore-iron import into cell"/>
    <property type="evidence" value="ECO:0007669"/>
    <property type="project" value="TreeGrafter"/>
</dbReference>
<keyword evidence="3" id="KW-0813">Transport</keyword>
<evidence type="ECO:0000256" key="7">
    <source>
        <dbReference type="ARBA" id="ARBA00023136"/>
    </source>
</evidence>
<feature type="transmembrane region" description="Helical" evidence="8">
    <location>
        <begin position="12"/>
        <end position="32"/>
    </location>
</feature>
<feature type="transmembrane region" description="Helical" evidence="8">
    <location>
        <begin position="52"/>
        <end position="85"/>
    </location>
</feature>
<dbReference type="SUPFAM" id="SSF81345">
    <property type="entry name" value="ABC transporter involved in vitamin B12 uptake, BtuC"/>
    <property type="match status" value="1"/>
</dbReference>
<keyword evidence="7 8" id="KW-0472">Membrane</keyword>
<dbReference type="EMBL" id="LT985188">
    <property type="protein sequence ID" value="SPD88093.1"/>
    <property type="molecule type" value="Genomic_DNA"/>
</dbReference>
<dbReference type="OrthoDB" id="9782305at2"/>
<comment type="similarity">
    <text evidence="2">Belongs to the binding-protein-dependent transport system permease family. FecCD subfamily.</text>
</comment>
<sequence length="111" mass="11393">MIVVEQRIPRTALAIVAGAALGVAGALMQALTPNPLADPGLLGVSDGASFAMTVAVVFLPITSLFGYIWFSFLGAVLATLAVYALGSGRRGASPLTLTLAGCRASPRRCRF</sequence>
<evidence type="ECO:0000256" key="2">
    <source>
        <dbReference type="ARBA" id="ARBA00007935"/>
    </source>
</evidence>
<evidence type="ECO:0000256" key="4">
    <source>
        <dbReference type="ARBA" id="ARBA00022475"/>
    </source>
</evidence>
<evidence type="ECO:0000256" key="8">
    <source>
        <dbReference type="SAM" id="Phobius"/>
    </source>
</evidence>
<evidence type="ECO:0000313" key="10">
    <source>
        <dbReference type="Proteomes" id="UP000238164"/>
    </source>
</evidence>
<comment type="subcellular location">
    <subcellularLocation>
        <location evidence="1">Cell membrane</location>
        <topology evidence="1">Multi-pass membrane protein</topology>
    </subcellularLocation>
</comment>
<accession>A0A2N9JKI8</accession>
<evidence type="ECO:0000256" key="6">
    <source>
        <dbReference type="ARBA" id="ARBA00022989"/>
    </source>
</evidence>
<dbReference type="AlphaFoldDB" id="A0A2N9JKI8"/>
<protein>
    <submittedName>
        <fullName evidence="9">Xenosiderophore schizokinen (Dihydroxamate) transporter (Permease)</fullName>
    </submittedName>
</protein>
<dbReference type="PANTHER" id="PTHR30472:SF1">
    <property type="entry name" value="FE(3+) DICITRATE TRANSPORT SYSTEM PERMEASE PROTEIN FECC-RELATED"/>
    <property type="match status" value="1"/>
</dbReference>
<gene>
    <name evidence="9" type="ORF">MPLG2_3063</name>
</gene>
<evidence type="ECO:0000256" key="1">
    <source>
        <dbReference type="ARBA" id="ARBA00004651"/>
    </source>
</evidence>
<evidence type="ECO:0000313" key="9">
    <source>
        <dbReference type="EMBL" id="SPD88093.1"/>
    </source>
</evidence>